<dbReference type="GO" id="GO:0016787">
    <property type="term" value="F:hydrolase activity"/>
    <property type="evidence" value="ECO:0007669"/>
    <property type="project" value="UniProtKB-KW"/>
</dbReference>
<dbReference type="InterPro" id="IPR041562">
    <property type="entry name" value="MCM_lid"/>
</dbReference>
<dbReference type="SMART" id="SM00350">
    <property type="entry name" value="MCM"/>
    <property type="match status" value="1"/>
</dbReference>
<feature type="region of interest" description="Disordered" evidence="13">
    <location>
        <begin position="214"/>
        <end position="236"/>
    </location>
</feature>
<dbReference type="GO" id="GO:0005634">
    <property type="term" value="C:nucleus"/>
    <property type="evidence" value="ECO:0007669"/>
    <property type="project" value="UniProtKB-SubCell"/>
</dbReference>
<keyword evidence="9 12" id="KW-0131">Cell cycle</keyword>
<dbReference type="PANTHER" id="PTHR11630">
    <property type="entry name" value="DNA REPLICATION LICENSING FACTOR MCM FAMILY MEMBER"/>
    <property type="match status" value="1"/>
</dbReference>
<dbReference type="AlphaFoldDB" id="A0AAW1NXY9"/>
<dbReference type="GO" id="GO:0005524">
    <property type="term" value="F:ATP binding"/>
    <property type="evidence" value="ECO:0007669"/>
    <property type="project" value="UniProtKB-KW"/>
</dbReference>
<keyword evidence="6 11" id="KW-0067">ATP-binding</keyword>
<dbReference type="InterPro" id="IPR001208">
    <property type="entry name" value="MCM_dom"/>
</dbReference>
<evidence type="ECO:0000256" key="11">
    <source>
        <dbReference type="RuleBase" id="RU004070"/>
    </source>
</evidence>
<reference evidence="15 16" key="1">
    <citation type="journal article" date="2024" name="Nat. Commun.">
        <title>Phylogenomics reveals the evolutionary origins of lichenization in chlorophyte algae.</title>
        <authorList>
            <person name="Puginier C."/>
            <person name="Libourel C."/>
            <person name="Otte J."/>
            <person name="Skaloud P."/>
            <person name="Haon M."/>
            <person name="Grisel S."/>
            <person name="Petersen M."/>
            <person name="Berrin J.G."/>
            <person name="Delaux P.M."/>
            <person name="Dal Grande F."/>
            <person name="Keller J."/>
        </authorList>
    </citation>
    <scope>NUCLEOTIDE SEQUENCE [LARGE SCALE GENOMIC DNA]</scope>
    <source>
        <strain evidence="15 16">SAG 2036</strain>
    </source>
</reference>
<evidence type="ECO:0000256" key="1">
    <source>
        <dbReference type="ARBA" id="ARBA00004123"/>
    </source>
</evidence>
<dbReference type="Pfam" id="PF17207">
    <property type="entry name" value="MCM_OB"/>
    <property type="match status" value="1"/>
</dbReference>
<dbReference type="GO" id="GO:0017116">
    <property type="term" value="F:single-stranded DNA helicase activity"/>
    <property type="evidence" value="ECO:0007669"/>
    <property type="project" value="TreeGrafter"/>
</dbReference>
<dbReference type="Gene3D" id="3.40.50.300">
    <property type="entry name" value="P-loop containing nucleotide triphosphate hydrolases"/>
    <property type="match status" value="1"/>
</dbReference>
<dbReference type="EMBL" id="JALJOQ010000094">
    <property type="protein sequence ID" value="KAK9798943.1"/>
    <property type="molecule type" value="Genomic_DNA"/>
</dbReference>
<evidence type="ECO:0000256" key="12">
    <source>
        <dbReference type="RuleBase" id="RU365012"/>
    </source>
</evidence>
<dbReference type="InterPro" id="IPR012340">
    <property type="entry name" value="NA-bd_OB-fold"/>
</dbReference>
<keyword evidence="7 11" id="KW-0238">DNA-binding</keyword>
<evidence type="ECO:0000256" key="13">
    <source>
        <dbReference type="SAM" id="MobiDB-lite"/>
    </source>
</evidence>
<dbReference type="SUPFAM" id="SSF50249">
    <property type="entry name" value="Nucleic acid-binding proteins"/>
    <property type="match status" value="1"/>
</dbReference>
<dbReference type="Pfam" id="PF00493">
    <property type="entry name" value="MCM"/>
    <property type="match status" value="1"/>
</dbReference>
<dbReference type="Pfam" id="PF17855">
    <property type="entry name" value="MCM_lid"/>
    <property type="match status" value="1"/>
</dbReference>
<dbReference type="PRINTS" id="PR01657">
    <property type="entry name" value="MCMFAMILY"/>
</dbReference>
<name>A0AAW1NXY9_9CHLO</name>
<dbReference type="Pfam" id="PF14551">
    <property type="entry name" value="MCM_N"/>
    <property type="match status" value="1"/>
</dbReference>
<dbReference type="SMART" id="SM00382">
    <property type="entry name" value="AAA"/>
    <property type="match status" value="1"/>
</dbReference>
<comment type="similarity">
    <text evidence="11">Belongs to the MCM family.</text>
</comment>
<keyword evidence="4 12" id="KW-0378">Hydrolase</keyword>
<proteinExistence type="inferred from homology"/>
<evidence type="ECO:0000256" key="8">
    <source>
        <dbReference type="ARBA" id="ARBA00023242"/>
    </source>
</evidence>
<dbReference type="Gene3D" id="2.40.50.140">
    <property type="entry name" value="Nucleic acid-binding proteins"/>
    <property type="match status" value="1"/>
</dbReference>
<dbReference type="PROSITE" id="PS50051">
    <property type="entry name" value="MCM_2"/>
    <property type="match status" value="1"/>
</dbReference>
<keyword evidence="2 12" id="KW-0235">DNA replication</keyword>
<keyword evidence="5 12" id="KW-0347">Helicase</keyword>
<dbReference type="InterPro" id="IPR027925">
    <property type="entry name" value="MCM_N"/>
</dbReference>
<comment type="caution">
    <text evidence="15">The sequence shown here is derived from an EMBL/GenBank/DDBJ whole genome shotgun (WGS) entry which is preliminary data.</text>
</comment>
<keyword evidence="16" id="KW-1185">Reference proteome</keyword>
<evidence type="ECO:0000256" key="7">
    <source>
        <dbReference type="ARBA" id="ARBA00023125"/>
    </source>
</evidence>
<gene>
    <name evidence="12" type="primary">MCM7</name>
    <name evidence="15" type="ORF">WJX73_006235</name>
</gene>
<evidence type="ECO:0000313" key="16">
    <source>
        <dbReference type="Proteomes" id="UP001465755"/>
    </source>
</evidence>
<dbReference type="PRINTS" id="PR01663">
    <property type="entry name" value="MCMPROTEIN7"/>
</dbReference>
<evidence type="ECO:0000256" key="4">
    <source>
        <dbReference type="ARBA" id="ARBA00022801"/>
    </source>
</evidence>
<dbReference type="InterPro" id="IPR033762">
    <property type="entry name" value="MCM_OB"/>
</dbReference>
<dbReference type="GO" id="GO:0042555">
    <property type="term" value="C:MCM complex"/>
    <property type="evidence" value="ECO:0007669"/>
    <property type="project" value="InterPro"/>
</dbReference>
<sequence length="751" mass="83074">MPDYVRARALCAAFLQNHRISETGEQKYQTILAEVANRKRKTFEIDLDDVAQYQEMDPEIDQDGDSLLEGLQRNTKRYARVFAEAIDQELPQPTAESFMDDTYDVLLKERQRRAEQLQAERGEDQPEQAAEGMPDIPAELLRRYLVVVKPQSKSATLKLREIGARHVGQLVSVKGIVTHITDVKPMMTVATYLDDSSATEVYQEVVGREFTPLETVPQGGAAGERTGQAGSGPPTLHVQTRGSKFVRFQEAKIQELASEVPQGATPRSVSVHLRGEVTRSMKPGSAVQVAGIFLPEPYTGFKAMRAGLLTNTFLEAQVVTHLKSSYQEVSQDTVLQARILDIQNGGDVYSRLANSIAPEIFGHEDVKKALLLLMVGGVTRQLPDGMKLRGDCHMCLMGDPGVAKSQLIKHIAHISPRAVYTTGKGSSGVGLTAAVQRDPVTSEMVLEGGALVLADKGICCIDEFDKMDEGDRTAIHEVMEQQTVSIAKAGITTTLNTRTTVLAAANPAWGRYDPKRSPSENINLPAALLSRFDIMWLMRDLPDRDQDLALAKHVVNVHRNGRAPTRDQADNEVLTSELLRGYIAKAKTYNPVISQALTGYIAAVYAELRELERAQQVPHSYTTARTLLSILRLSQALARLRCESTVEQPDIDEALRLMRMSKQSLHDVVEGRPSGRDSISEIYEHIRKKQMAGAGSRSWQQLTEDFQTRFTHDELRTALREYEAAGVWTITGTDSEHPGIVWGQDDAQANA</sequence>
<keyword evidence="8 12" id="KW-0539">Nucleus</keyword>
<dbReference type="PANTHER" id="PTHR11630:SF26">
    <property type="entry name" value="DNA REPLICATION LICENSING FACTOR MCM7"/>
    <property type="match status" value="1"/>
</dbReference>
<evidence type="ECO:0000256" key="3">
    <source>
        <dbReference type="ARBA" id="ARBA00022741"/>
    </source>
</evidence>
<keyword evidence="3 11" id="KW-0547">Nucleotide-binding</keyword>
<dbReference type="FunFam" id="3.40.50.300:FF:000826">
    <property type="entry name" value="Replicative DNA helicase Mcm"/>
    <property type="match status" value="1"/>
</dbReference>
<comment type="catalytic activity">
    <reaction evidence="10 12">
        <text>ATP + H2O = ADP + phosphate + H(+)</text>
        <dbReference type="Rhea" id="RHEA:13065"/>
        <dbReference type="ChEBI" id="CHEBI:15377"/>
        <dbReference type="ChEBI" id="CHEBI:15378"/>
        <dbReference type="ChEBI" id="CHEBI:30616"/>
        <dbReference type="ChEBI" id="CHEBI:43474"/>
        <dbReference type="ChEBI" id="CHEBI:456216"/>
        <dbReference type="EC" id="3.6.4.12"/>
    </reaction>
</comment>
<dbReference type="GO" id="GO:0006271">
    <property type="term" value="P:DNA strand elongation involved in DNA replication"/>
    <property type="evidence" value="ECO:0007669"/>
    <property type="project" value="TreeGrafter"/>
</dbReference>
<dbReference type="SUPFAM" id="SSF52540">
    <property type="entry name" value="P-loop containing nucleoside triphosphate hydrolases"/>
    <property type="match status" value="1"/>
</dbReference>
<evidence type="ECO:0000259" key="14">
    <source>
        <dbReference type="PROSITE" id="PS50051"/>
    </source>
</evidence>
<evidence type="ECO:0000256" key="2">
    <source>
        <dbReference type="ARBA" id="ARBA00022705"/>
    </source>
</evidence>
<evidence type="ECO:0000256" key="9">
    <source>
        <dbReference type="ARBA" id="ARBA00023306"/>
    </source>
</evidence>
<dbReference type="GO" id="GO:0000727">
    <property type="term" value="P:double-strand break repair via break-induced replication"/>
    <property type="evidence" value="ECO:0007669"/>
    <property type="project" value="TreeGrafter"/>
</dbReference>
<dbReference type="Gene3D" id="3.30.1640.10">
    <property type="entry name" value="mini-chromosome maintenance (MCM) complex, chain A, domain 1"/>
    <property type="match status" value="1"/>
</dbReference>
<dbReference type="InterPro" id="IPR031327">
    <property type="entry name" value="MCM"/>
</dbReference>
<protein>
    <recommendedName>
        <fullName evidence="12">DNA replication licensing factor MCM7</fullName>
        <ecNumber evidence="12">3.6.4.12</ecNumber>
    </recommendedName>
</protein>
<dbReference type="InterPro" id="IPR008050">
    <property type="entry name" value="MCM7"/>
</dbReference>
<dbReference type="InterPro" id="IPR027417">
    <property type="entry name" value="P-loop_NTPase"/>
</dbReference>
<feature type="domain" description="MCM C-terminal AAA(+) ATPase" evidence="14">
    <location>
        <begin position="348"/>
        <end position="554"/>
    </location>
</feature>
<dbReference type="InterPro" id="IPR003593">
    <property type="entry name" value="AAA+_ATPase"/>
</dbReference>
<dbReference type="PROSITE" id="PS00847">
    <property type="entry name" value="MCM_1"/>
    <property type="match status" value="1"/>
</dbReference>
<dbReference type="InterPro" id="IPR018525">
    <property type="entry name" value="MCM_CS"/>
</dbReference>
<dbReference type="GO" id="GO:0003697">
    <property type="term" value="F:single-stranded DNA binding"/>
    <property type="evidence" value="ECO:0007669"/>
    <property type="project" value="TreeGrafter"/>
</dbReference>
<comment type="function">
    <text evidence="12">Acts as component of the MCM2-7 complex (MCM complex) which is the replicative helicase essential for 'once per cell cycle' DNA replication initiation and elongation in eukaryotic cells. The active ATPase sites in the MCM2-7 ring are formed through the interaction surfaces of two neighboring subunits such that a critical structure of a conserved arginine finger motif is provided in trans relative to the ATP-binding site of the Walker A box of the adjacent subunit. The six ATPase active sites, however, are likely to contribute differentially to the complex helicase activity.</text>
</comment>
<evidence type="ECO:0000256" key="10">
    <source>
        <dbReference type="ARBA" id="ARBA00047995"/>
    </source>
</evidence>
<dbReference type="GO" id="GO:0006270">
    <property type="term" value="P:DNA replication initiation"/>
    <property type="evidence" value="ECO:0007669"/>
    <property type="project" value="InterPro"/>
</dbReference>
<dbReference type="Proteomes" id="UP001465755">
    <property type="component" value="Unassembled WGS sequence"/>
</dbReference>
<evidence type="ECO:0000256" key="5">
    <source>
        <dbReference type="ARBA" id="ARBA00022806"/>
    </source>
</evidence>
<comment type="subcellular location">
    <subcellularLocation>
        <location evidence="1 12">Nucleus</location>
    </subcellularLocation>
</comment>
<accession>A0AAW1NXY9</accession>
<dbReference type="EC" id="3.6.4.12" evidence="12"/>
<evidence type="ECO:0000256" key="6">
    <source>
        <dbReference type="ARBA" id="ARBA00022840"/>
    </source>
</evidence>
<organism evidence="15 16">
    <name type="scientific">Symbiochloris irregularis</name>
    <dbReference type="NCBI Taxonomy" id="706552"/>
    <lineage>
        <taxon>Eukaryota</taxon>
        <taxon>Viridiplantae</taxon>
        <taxon>Chlorophyta</taxon>
        <taxon>core chlorophytes</taxon>
        <taxon>Trebouxiophyceae</taxon>
        <taxon>Trebouxiales</taxon>
        <taxon>Trebouxiaceae</taxon>
        <taxon>Symbiochloris</taxon>
    </lineage>
</organism>
<evidence type="ECO:0000313" key="15">
    <source>
        <dbReference type="EMBL" id="KAK9798943.1"/>
    </source>
</evidence>